<dbReference type="Pfam" id="PF02810">
    <property type="entry name" value="SEC-C"/>
    <property type="match status" value="1"/>
</dbReference>
<feature type="region of interest" description="Disordered" evidence="1">
    <location>
        <begin position="1"/>
        <end position="55"/>
    </location>
</feature>
<dbReference type="RefSeq" id="WP_286257917.1">
    <property type="nucleotide sequence ID" value="NZ_AP018448.1"/>
</dbReference>
<keyword evidence="3" id="KW-1185">Reference proteome</keyword>
<reference evidence="2 3" key="2">
    <citation type="journal article" date="2023" name="ChemBioChem">
        <title>Acyltransferase Domain Exchange between Two Independent Type I Polyketide Synthases in the Same Producer Strain of Macrolide Antibiotics.</title>
        <authorList>
            <person name="Kudo F."/>
            <person name="Kishikawa K."/>
            <person name="Tsuboi K."/>
            <person name="Kido T."/>
            <person name="Usui T."/>
            <person name="Hashimoto J."/>
            <person name="Shin-Ya K."/>
            <person name="Miyanaga A."/>
            <person name="Eguchi T."/>
        </authorList>
    </citation>
    <scope>NUCLEOTIDE SEQUENCE [LARGE SCALE GENOMIC DNA]</scope>
    <source>
        <strain evidence="2 3">A-8890</strain>
    </source>
</reference>
<protein>
    <recommendedName>
        <fullName evidence="4">SEC-C motif-containing protein</fullName>
    </recommendedName>
</protein>
<evidence type="ECO:0008006" key="4">
    <source>
        <dbReference type="Google" id="ProtNLM"/>
    </source>
</evidence>
<feature type="compositionally biased region" description="Basic and acidic residues" evidence="1">
    <location>
        <begin position="36"/>
        <end position="55"/>
    </location>
</feature>
<evidence type="ECO:0000313" key="2">
    <source>
        <dbReference type="EMBL" id="BBC37589.1"/>
    </source>
</evidence>
<dbReference type="SUPFAM" id="SSF103642">
    <property type="entry name" value="Sec-C motif"/>
    <property type="match status" value="1"/>
</dbReference>
<gene>
    <name evidence="2" type="ORF">SGFS_088830</name>
</gene>
<dbReference type="Gene3D" id="1.25.40.10">
    <property type="entry name" value="Tetratricopeptide repeat domain"/>
    <property type="match status" value="1"/>
</dbReference>
<dbReference type="Proteomes" id="UP001321542">
    <property type="component" value="Chromosome"/>
</dbReference>
<organism evidence="2 3">
    <name type="scientific">Streptomyces graminofaciens</name>
    <dbReference type="NCBI Taxonomy" id="68212"/>
    <lineage>
        <taxon>Bacteria</taxon>
        <taxon>Bacillati</taxon>
        <taxon>Actinomycetota</taxon>
        <taxon>Actinomycetes</taxon>
        <taxon>Kitasatosporales</taxon>
        <taxon>Streptomycetaceae</taxon>
        <taxon>Streptomyces</taxon>
    </lineage>
</organism>
<dbReference type="InterPro" id="IPR004027">
    <property type="entry name" value="SEC_C_motif"/>
</dbReference>
<proteinExistence type="predicted"/>
<dbReference type="Gene3D" id="3.10.450.50">
    <property type="match status" value="1"/>
</dbReference>
<name>A0ABM8HMF0_9ACTN</name>
<dbReference type="SUPFAM" id="SSF48452">
    <property type="entry name" value="TPR-like"/>
    <property type="match status" value="1"/>
</dbReference>
<evidence type="ECO:0000256" key="1">
    <source>
        <dbReference type="SAM" id="MobiDB-lite"/>
    </source>
</evidence>
<accession>A0ABM8HMF0</accession>
<sequence length="386" mass="42279">MSSKRRTGGKNSRSKRAPGSRHTPALRPSSPPSPLDHAHAARECEKQAERHPEDREELLLEAADAWSDVGEYDRAVAVYERLLDPAGGGCEEPDLVDAYRIGVLWDAGQDEAARAAATTFRRRHPGHAGAWNFVAETFEAGNETAAAAEWFTAGITHALGAGTAVTVGSVEADPHHYDVEMLVIGRHRVRRLLGEPHDDWDEVADALHERRAAPFLGRVTPLDEMHDPLRLMRMAEGVPEGLEAAIEALPDELRGGNRPPRMPLTSTGVLYWPPEEFTRFLARWPRAADDYGSDHADHRRQVERTLRKLSEEGATRLTVGRATVSGLEAHAKAAGGSPDTPGTRSAYAAELARRGQVVEWPPPRNGSCWCGSERKYKKCCGNPVDG</sequence>
<evidence type="ECO:0000313" key="3">
    <source>
        <dbReference type="Proteomes" id="UP001321542"/>
    </source>
</evidence>
<feature type="compositionally biased region" description="Basic residues" evidence="1">
    <location>
        <begin position="1"/>
        <end position="19"/>
    </location>
</feature>
<dbReference type="EMBL" id="AP018448">
    <property type="protein sequence ID" value="BBC37589.1"/>
    <property type="molecule type" value="Genomic_DNA"/>
</dbReference>
<dbReference type="InterPro" id="IPR011990">
    <property type="entry name" value="TPR-like_helical_dom_sf"/>
</dbReference>
<reference evidence="2 3" key="1">
    <citation type="journal article" date="2010" name="ChemBioChem">
        <title>Cloning and characterization of the biosynthetic gene cluster of 16-membered macrolide antibiotic FD-891: involvement of a dual functional cytochrome P450 monooxygenase catalyzing epoxidation and hydroxylation.</title>
        <authorList>
            <person name="Kudo F."/>
            <person name="Motegi A."/>
            <person name="Mizoue K."/>
            <person name="Eguchi T."/>
        </authorList>
    </citation>
    <scope>NUCLEOTIDE SEQUENCE [LARGE SCALE GENOMIC DNA]</scope>
    <source>
        <strain evidence="2 3">A-8890</strain>
    </source>
</reference>